<protein>
    <submittedName>
        <fullName evidence="1">Uncharacterized protein</fullName>
    </submittedName>
</protein>
<organism evidence="1 2">
    <name type="scientific">Trichinella nelsoni</name>
    <dbReference type="NCBI Taxonomy" id="6336"/>
    <lineage>
        <taxon>Eukaryota</taxon>
        <taxon>Metazoa</taxon>
        <taxon>Ecdysozoa</taxon>
        <taxon>Nematoda</taxon>
        <taxon>Enoplea</taxon>
        <taxon>Dorylaimia</taxon>
        <taxon>Trichinellida</taxon>
        <taxon>Trichinellidae</taxon>
        <taxon>Trichinella</taxon>
    </lineage>
</organism>
<evidence type="ECO:0000313" key="1">
    <source>
        <dbReference type="EMBL" id="KRX25553.1"/>
    </source>
</evidence>
<keyword evidence="2" id="KW-1185">Reference proteome</keyword>
<accession>A0A0V0SG06</accession>
<dbReference type="OrthoDB" id="5920984at2759"/>
<reference evidence="1 2" key="1">
    <citation type="submission" date="2015-01" db="EMBL/GenBank/DDBJ databases">
        <title>Evolution of Trichinella species and genotypes.</title>
        <authorList>
            <person name="Korhonen P.K."/>
            <person name="Edoardo P."/>
            <person name="Giuseppe L.R."/>
            <person name="Gasser R.B."/>
        </authorList>
    </citation>
    <scope>NUCLEOTIDE SEQUENCE [LARGE SCALE GENOMIC DNA]</scope>
    <source>
        <strain evidence="1">ISS37</strain>
    </source>
</reference>
<dbReference type="EMBL" id="JYDL01000011">
    <property type="protein sequence ID" value="KRX25553.1"/>
    <property type="molecule type" value="Genomic_DNA"/>
</dbReference>
<evidence type="ECO:0000313" key="2">
    <source>
        <dbReference type="Proteomes" id="UP000054630"/>
    </source>
</evidence>
<proteinExistence type="predicted"/>
<comment type="caution">
    <text evidence="1">The sequence shown here is derived from an EMBL/GenBank/DDBJ whole genome shotgun (WGS) entry which is preliminary data.</text>
</comment>
<sequence length="90" mass="10187">MFKAGDRVWLKVPQISKLSQNPYPVAHAVYSSAEDRKRTVVFSCCNQITSRRSIRRAGYGSCCLTTAIGKWFRISWPKKDCDLVIFDAGV</sequence>
<gene>
    <name evidence="1" type="ORF">T07_11113</name>
</gene>
<dbReference type="Proteomes" id="UP000054630">
    <property type="component" value="Unassembled WGS sequence"/>
</dbReference>
<name>A0A0V0SG06_9BILA</name>
<dbReference type="AlphaFoldDB" id="A0A0V0SG06"/>